<accession>A0A8K0RCE3</accession>
<organism evidence="3 4">
    <name type="scientific">Paraphoma chrysanthemicola</name>
    <dbReference type="NCBI Taxonomy" id="798071"/>
    <lineage>
        <taxon>Eukaryota</taxon>
        <taxon>Fungi</taxon>
        <taxon>Dikarya</taxon>
        <taxon>Ascomycota</taxon>
        <taxon>Pezizomycotina</taxon>
        <taxon>Dothideomycetes</taxon>
        <taxon>Pleosporomycetidae</taxon>
        <taxon>Pleosporales</taxon>
        <taxon>Pleosporineae</taxon>
        <taxon>Phaeosphaeriaceae</taxon>
        <taxon>Paraphoma</taxon>
    </lineage>
</organism>
<feature type="compositionally biased region" description="Acidic residues" evidence="1">
    <location>
        <begin position="486"/>
        <end position="505"/>
    </location>
</feature>
<reference evidence="3" key="1">
    <citation type="journal article" date="2021" name="Nat. Commun.">
        <title>Genetic determinants of endophytism in the Arabidopsis root mycobiome.</title>
        <authorList>
            <person name="Mesny F."/>
            <person name="Miyauchi S."/>
            <person name="Thiergart T."/>
            <person name="Pickel B."/>
            <person name="Atanasova L."/>
            <person name="Karlsson M."/>
            <person name="Huettel B."/>
            <person name="Barry K.W."/>
            <person name="Haridas S."/>
            <person name="Chen C."/>
            <person name="Bauer D."/>
            <person name="Andreopoulos W."/>
            <person name="Pangilinan J."/>
            <person name="LaButti K."/>
            <person name="Riley R."/>
            <person name="Lipzen A."/>
            <person name="Clum A."/>
            <person name="Drula E."/>
            <person name="Henrissat B."/>
            <person name="Kohler A."/>
            <person name="Grigoriev I.V."/>
            <person name="Martin F.M."/>
            <person name="Hacquard S."/>
        </authorList>
    </citation>
    <scope>NUCLEOTIDE SEQUENCE</scope>
    <source>
        <strain evidence="3">MPI-SDFR-AT-0120</strain>
    </source>
</reference>
<evidence type="ECO:0000256" key="1">
    <source>
        <dbReference type="SAM" id="MobiDB-lite"/>
    </source>
</evidence>
<feature type="region of interest" description="Disordered" evidence="1">
    <location>
        <begin position="474"/>
        <end position="511"/>
    </location>
</feature>
<dbReference type="Proteomes" id="UP000813461">
    <property type="component" value="Unassembled WGS sequence"/>
</dbReference>
<feature type="domain" description="DUF6590" evidence="2">
    <location>
        <begin position="123"/>
        <end position="270"/>
    </location>
</feature>
<sequence length="511" mass="58672">MAQQHPIPTQEWNEQFQRYLSSPHWDEQRGAYFRTHFVPDRQKWELFDWLPGEGRERADSAHTTTRTDARNHNFSANAHASRGSGNAASSAHTKKGATIVGSYTTANPQTFETLDPTFVVRHSSFFVEGRVIAILFTEPAGNTTQVYNSAISYVNYKEKVHTQIRRFIVVALRHGFCFACPIFTYNNKATKKNGVRPQEHAIAYSQGFSPTLLYGEEELRKDPICIVMTQGERPLSKESRICFGIHHPIQHNVKVKHIGDVQTLQVPTLLGYWKMENIEFGGNPAEADAEASEKKRDPHAFHPKKNPYGFDAEQHPDGYHPDHNAFGYHPKFNPYGFHREEKPYAYHPTYNQFGFHKQHNIIGYHPKKSPYGFHPDKNPHGYHPEFKPFCYHPEQNAEGYHSRDNPQAYHPEVNRFCHHSAENPHGFHSKLNPYGYHDQHNPYGYHPLHSPHGYHPKHNPSAYHPKYQTVVPQQASAIAQGQVYDVDSDDDEEEEDDSDEGDEIVAEPPLT</sequence>
<keyword evidence="4" id="KW-1185">Reference proteome</keyword>
<gene>
    <name evidence="3" type="ORF">FB567DRAFT_518766</name>
</gene>
<dbReference type="OrthoDB" id="3559580at2759"/>
<dbReference type="Pfam" id="PF20233">
    <property type="entry name" value="DUF6590"/>
    <property type="match status" value="1"/>
</dbReference>
<feature type="compositionally biased region" description="Basic and acidic residues" evidence="1">
    <location>
        <begin position="56"/>
        <end position="71"/>
    </location>
</feature>
<proteinExistence type="predicted"/>
<feature type="region of interest" description="Disordered" evidence="1">
    <location>
        <begin position="285"/>
        <end position="313"/>
    </location>
</feature>
<dbReference type="EMBL" id="JAGMVJ010000004">
    <property type="protein sequence ID" value="KAH7091472.1"/>
    <property type="molecule type" value="Genomic_DNA"/>
</dbReference>
<protein>
    <recommendedName>
        <fullName evidence="2">DUF6590 domain-containing protein</fullName>
    </recommendedName>
</protein>
<evidence type="ECO:0000313" key="3">
    <source>
        <dbReference type="EMBL" id="KAH7091472.1"/>
    </source>
</evidence>
<dbReference type="PANTHER" id="PTHR35391:SF5">
    <property type="entry name" value="DUF6590 DOMAIN-CONTAINING PROTEIN"/>
    <property type="match status" value="1"/>
</dbReference>
<comment type="caution">
    <text evidence="3">The sequence shown here is derived from an EMBL/GenBank/DDBJ whole genome shotgun (WGS) entry which is preliminary data.</text>
</comment>
<dbReference type="InterPro" id="IPR046497">
    <property type="entry name" value="DUF6590"/>
</dbReference>
<dbReference type="PANTHER" id="PTHR35391">
    <property type="entry name" value="C2H2-TYPE DOMAIN-CONTAINING PROTEIN-RELATED"/>
    <property type="match status" value="1"/>
</dbReference>
<feature type="compositionally biased region" description="Basic and acidic residues" evidence="1">
    <location>
        <begin position="291"/>
        <end position="300"/>
    </location>
</feature>
<feature type="region of interest" description="Disordered" evidence="1">
    <location>
        <begin position="56"/>
        <end position="93"/>
    </location>
</feature>
<evidence type="ECO:0000313" key="4">
    <source>
        <dbReference type="Proteomes" id="UP000813461"/>
    </source>
</evidence>
<dbReference type="AlphaFoldDB" id="A0A8K0RCE3"/>
<evidence type="ECO:0000259" key="2">
    <source>
        <dbReference type="Pfam" id="PF20233"/>
    </source>
</evidence>
<feature type="compositionally biased region" description="Low complexity" evidence="1">
    <location>
        <begin position="75"/>
        <end position="91"/>
    </location>
</feature>
<name>A0A8K0RCE3_9PLEO</name>